<dbReference type="AlphaFoldDB" id="A0AAD8PWP8"/>
<name>A0AAD8PWP8_9PEZI</name>
<dbReference type="GeneID" id="85436030"/>
<keyword evidence="2" id="KW-1185">Reference proteome</keyword>
<reference evidence="1" key="1">
    <citation type="submission" date="2021-06" db="EMBL/GenBank/DDBJ databases">
        <title>Comparative genomics, transcriptomics and evolutionary studies reveal genomic signatures of adaptation to plant cell wall in hemibiotrophic fungi.</title>
        <authorList>
            <consortium name="DOE Joint Genome Institute"/>
            <person name="Baroncelli R."/>
            <person name="Diaz J.F."/>
            <person name="Benocci T."/>
            <person name="Peng M."/>
            <person name="Battaglia E."/>
            <person name="Haridas S."/>
            <person name="Andreopoulos W."/>
            <person name="Labutti K."/>
            <person name="Pangilinan J."/>
            <person name="Floch G.L."/>
            <person name="Makela M.R."/>
            <person name="Henrissat B."/>
            <person name="Grigoriev I.V."/>
            <person name="Crouch J.A."/>
            <person name="De Vries R.P."/>
            <person name="Sukno S.A."/>
            <person name="Thon M.R."/>
        </authorList>
    </citation>
    <scope>NUCLEOTIDE SEQUENCE</scope>
    <source>
        <strain evidence="1">CBS 125086</strain>
    </source>
</reference>
<protein>
    <submittedName>
        <fullName evidence="1">Uncharacterized protein</fullName>
    </submittedName>
</protein>
<evidence type="ECO:0000313" key="1">
    <source>
        <dbReference type="EMBL" id="KAK1586054.1"/>
    </source>
</evidence>
<organism evidence="1 2">
    <name type="scientific">Colletotrichum navitas</name>
    <dbReference type="NCBI Taxonomy" id="681940"/>
    <lineage>
        <taxon>Eukaryota</taxon>
        <taxon>Fungi</taxon>
        <taxon>Dikarya</taxon>
        <taxon>Ascomycota</taxon>
        <taxon>Pezizomycotina</taxon>
        <taxon>Sordariomycetes</taxon>
        <taxon>Hypocreomycetidae</taxon>
        <taxon>Glomerellales</taxon>
        <taxon>Glomerellaceae</taxon>
        <taxon>Colletotrichum</taxon>
        <taxon>Colletotrichum graminicola species complex</taxon>
    </lineage>
</organism>
<gene>
    <name evidence="1" type="ORF">LY79DRAFT_245397</name>
</gene>
<accession>A0AAD8PWP8</accession>
<evidence type="ECO:0000313" key="2">
    <source>
        <dbReference type="Proteomes" id="UP001230504"/>
    </source>
</evidence>
<dbReference type="Proteomes" id="UP001230504">
    <property type="component" value="Unassembled WGS sequence"/>
</dbReference>
<dbReference type="RefSeq" id="XP_060413022.1">
    <property type="nucleotide sequence ID" value="XM_060551790.1"/>
</dbReference>
<dbReference type="EMBL" id="JAHLJV010000039">
    <property type="protein sequence ID" value="KAK1586054.1"/>
    <property type="molecule type" value="Genomic_DNA"/>
</dbReference>
<comment type="caution">
    <text evidence="1">The sequence shown here is derived from an EMBL/GenBank/DDBJ whole genome shotgun (WGS) entry which is preliminary data.</text>
</comment>
<proteinExistence type="predicted"/>
<sequence>MVGMLRNFGTCECVTIQRDGRHPICVYLHGTVSLDVWELPSSLSKAYKSSPPALTLWRPDPRKHPTVVVVVVDGRTSRSWPAGKGQGMGTIEAAPLRASSHRPGCMRESAGNDTDGRAPFPLGSIDSTSENEHGWAGWTFARVQRLLLDSTGPTRFPRPPPNRGSWPRGSALLGAFVMSYG</sequence>